<keyword evidence="13" id="KW-1185">Reference proteome</keyword>
<accession>A0A4Z0MCS6</accession>
<dbReference type="GO" id="GO:0055085">
    <property type="term" value="P:transmembrane transport"/>
    <property type="evidence" value="ECO:0007669"/>
    <property type="project" value="InterPro"/>
</dbReference>
<feature type="domain" description="TonB C-terminal" evidence="11">
    <location>
        <begin position="332"/>
        <end position="429"/>
    </location>
</feature>
<keyword evidence="8" id="KW-1133">Transmembrane helix</keyword>
<feature type="region of interest" description="Disordered" evidence="10">
    <location>
        <begin position="282"/>
        <end position="316"/>
    </location>
</feature>
<evidence type="ECO:0000256" key="7">
    <source>
        <dbReference type="ARBA" id="ARBA00022927"/>
    </source>
</evidence>
<keyword evidence="6" id="KW-0812">Transmembrane</keyword>
<dbReference type="NCBIfam" id="TIGR01352">
    <property type="entry name" value="tonB_Cterm"/>
    <property type="match status" value="1"/>
</dbReference>
<dbReference type="RefSeq" id="WP_135532911.1">
    <property type="nucleotide sequence ID" value="NZ_SRKZ01000009.1"/>
</dbReference>
<keyword evidence="4" id="KW-1003">Cell membrane</keyword>
<dbReference type="Proteomes" id="UP000298284">
    <property type="component" value="Unassembled WGS sequence"/>
</dbReference>
<protein>
    <submittedName>
        <fullName evidence="12">Energy transducer TonB</fullName>
    </submittedName>
</protein>
<dbReference type="Gene3D" id="3.30.1150.10">
    <property type="match status" value="2"/>
</dbReference>
<dbReference type="PROSITE" id="PS51257">
    <property type="entry name" value="PROKAR_LIPOPROTEIN"/>
    <property type="match status" value="1"/>
</dbReference>
<evidence type="ECO:0000256" key="8">
    <source>
        <dbReference type="ARBA" id="ARBA00022989"/>
    </source>
</evidence>
<proteinExistence type="inferred from homology"/>
<keyword evidence="7" id="KW-0653">Protein transport</keyword>
<dbReference type="SUPFAM" id="SSF74653">
    <property type="entry name" value="TolA/TonB C-terminal domain"/>
    <property type="match status" value="1"/>
</dbReference>
<dbReference type="InterPro" id="IPR037682">
    <property type="entry name" value="TonB_C"/>
</dbReference>
<organism evidence="12 13">
    <name type="scientific">Hymenobacter wooponensis</name>
    <dbReference type="NCBI Taxonomy" id="1525360"/>
    <lineage>
        <taxon>Bacteria</taxon>
        <taxon>Pseudomonadati</taxon>
        <taxon>Bacteroidota</taxon>
        <taxon>Cytophagia</taxon>
        <taxon>Cytophagales</taxon>
        <taxon>Hymenobacteraceae</taxon>
        <taxon>Hymenobacter</taxon>
    </lineage>
</organism>
<evidence type="ECO:0000313" key="13">
    <source>
        <dbReference type="Proteomes" id="UP000298284"/>
    </source>
</evidence>
<evidence type="ECO:0000256" key="5">
    <source>
        <dbReference type="ARBA" id="ARBA00022519"/>
    </source>
</evidence>
<evidence type="ECO:0000256" key="9">
    <source>
        <dbReference type="ARBA" id="ARBA00023136"/>
    </source>
</evidence>
<keyword evidence="3" id="KW-0813">Transport</keyword>
<gene>
    <name evidence="12" type="ORF">EU557_23380</name>
</gene>
<dbReference type="InterPro" id="IPR006260">
    <property type="entry name" value="TonB/TolA_C"/>
</dbReference>
<dbReference type="PANTHER" id="PTHR33446:SF2">
    <property type="entry name" value="PROTEIN TONB"/>
    <property type="match status" value="1"/>
</dbReference>
<evidence type="ECO:0000256" key="2">
    <source>
        <dbReference type="ARBA" id="ARBA00006555"/>
    </source>
</evidence>
<dbReference type="PANTHER" id="PTHR33446">
    <property type="entry name" value="PROTEIN TONB-RELATED"/>
    <property type="match status" value="1"/>
</dbReference>
<keyword evidence="5" id="KW-0997">Cell inner membrane</keyword>
<evidence type="ECO:0000313" key="12">
    <source>
        <dbReference type="EMBL" id="TGD77309.1"/>
    </source>
</evidence>
<comment type="caution">
    <text evidence="12">The sequence shown here is derived from an EMBL/GenBank/DDBJ whole genome shotgun (WGS) entry which is preliminary data.</text>
</comment>
<evidence type="ECO:0000259" key="11">
    <source>
        <dbReference type="PROSITE" id="PS52015"/>
    </source>
</evidence>
<dbReference type="InterPro" id="IPR051045">
    <property type="entry name" value="TonB-dependent_transducer"/>
</dbReference>
<evidence type="ECO:0000256" key="4">
    <source>
        <dbReference type="ARBA" id="ARBA00022475"/>
    </source>
</evidence>
<name>A0A4Z0MCS6_9BACT</name>
<evidence type="ECO:0000256" key="1">
    <source>
        <dbReference type="ARBA" id="ARBA00004383"/>
    </source>
</evidence>
<dbReference type="AlphaFoldDB" id="A0A4Z0MCS6"/>
<dbReference type="PROSITE" id="PS52015">
    <property type="entry name" value="TONB_CTD"/>
    <property type="match status" value="1"/>
</dbReference>
<dbReference type="EMBL" id="SRKZ01000009">
    <property type="protein sequence ID" value="TGD77309.1"/>
    <property type="molecule type" value="Genomic_DNA"/>
</dbReference>
<reference evidence="12 13" key="1">
    <citation type="submission" date="2019-04" db="EMBL/GenBank/DDBJ databases">
        <authorList>
            <person name="Feng G."/>
            <person name="Zhang J."/>
            <person name="Zhu H."/>
        </authorList>
    </citation>
    <scope>NUCLEOTIDE SEQUENCE [LARGE SCALE GENOMIC DNA]</scope>
    <source>
        <strain evidence="12 13">JCM 19491</strain>
    </source>
</reference>
<dbReference type="GO" id="GO:0015031">
    <property type="term" value="P:protein transport"/>
    <property type="evidence" value="ECO:0007669"/>
    <property type="project" value="UniProtKB-KW"/>
</dbReference>
<dbReference type="OrthoDB" id="1039448at2"/>
<evidence type="ECO:0000256" key="10">
    <source>
        <dbReference type="SAM" id="MobiDB-lite"/>
    </source>
</evidence>
<keyword evidence="9" id="KW-0472">Membrane</keyword>
<dbReference type="GO" id="GO:0098797">
    <property type="term" value="C:plasma membrane protein complex"/>
    <property type="evidence" value="ECO:0007669"/>
    <property type="project" value="TreeGrafter"/>
</dbReference>
<dbReference type="Pfam" id="PF03544">
    <property type="entry name" value="TonB_C"/>
    <property type="match status" value="1"/>
</dbReference>
<comment type="similarity">
    <text evidence="2">Belongs to the TonB family.</text>
</comment>
<evidence type="ECO:0000256" key="6">
    <source>
        <dbReference type="ARBA" id="ARBA00022692"/>
    </source>
</evidence>
<comment type="subcellular location">
    <subcellularLocation>
        <location evidence="1">Cell inner membrane</location>
        <topology evidence="1">Single-pass membrane protein</topology>
        <orientation evidence="1">Periplasmic side</orientation>
    </subcellularLocation>
</comment>
<sequence>MKHIVSLVGVCLYFATTACGQEKLPSPKDYSQVLAGRYDVREAKRLLQQTVVYPRCVEEQKAQGKTDHSVSVFSLTVDKEGRAGQVDFTVTKQISRACAPEIEAAIRAAVQRLPRFRPAQEHGVPVSIELRMAMEFPPPDPEDYGKREPEVRAKYPGGYAALDKALGFPKTPLTKADSVNVVYIQLSVRPDGRVGHTRVASFSEPKPEPGYYQGIYAQTMVRRLAPFKPAKTKGKPVGSDFILCVYCPPEEELEELAFLGQLPVAPVLPPLPLELLPAPESFPTAASAPNDYTLRPGPAPSASRSNSDAPPTLDGSPVYGYVQQMPTLAPPYEQATVSAAISETLVVPDDVRRGNFNGEVRVAFTVDAQGTVRDPKMVRGLCGPCDEAVLAAARHLKFVPGRQNGQPVPVFMRVDVPFHSSPSAPAKVR</sequence>
<dbReference type="GO" id="GO:0031992">
    <property type="term" value="F:energy transducer activity"/>
    <property type="evidence" value="ECO:0007669"/>
    <property type="project" value="TreeGrafter"/>
</dbReference>
<evidence type="ECO:0000256" key="3">
    <source>
        <dbReference type="ARBA" id="ARBA00022448"/>
    </source>
</evidence>